<evidence type="ECO:0000256" key="5">
    <source>
        <dbReference type="ARBA" id="ARBA00022679"/>
    </source>
</evidence>
<evidence type="ECO:0000256" key="6">
    <source>
        <dbReference type="ARBA" id="ARBA00022692"/>
    </source>
</evidence>
<feature type="compositionally biased region" description="Polar residues" evidence="11">
    <location>
        <begin position="1066"/>
        <end position="1081"/>
    </location>
</feature>
<keyword evidence="4" id="KW-0328">Glycosyltransferase</keyword>
<dbReference type="EC" id="2.4.1.16" evidence="2"/>
<dbReference type="GO" id="GO:0006031">
    <property type="term" value="P:chitin biosynthetic process"/>
    <property type="evidence" value="ECO:0007669"/>
    <property type="project" value="TreeGrafter"/>
</dbReference>
<keyword evidence="5" id="KW-0808">Transferase</keyword>
<dbReference type="OrthoDB" id="370884at2759"/>
<dbReference type="InterPro" id="IPR029044">
    <property type="entry name" value="Nucleotide-diphossugar_trans"/>
</dbReference>
<dbReference type="InterPro" id="IPR054295">
    <property type="entry name" value="CHS4-like_dom"/>
</dbReference>
<evidence type="ECO:0000256" key="2">
    <source>
        <dbReference type="ARBA" id="ARBA00012543"/>
    </source>
</evidence>
<dbReference type="InterPro" id="IPR004835">
    <property type="entry name" value="Chitin_synth"/>
</dbReference>
<keyword evidence="8 12" id="KW-0472">Membrane</keyword>
<feature type="transmembrane region" description="Helical" evidence="12">
    <location>
        <begin position="102"/>
        <end position="122"/>
    </location>
</feature>
<feature type="compositionally biased region" description="Polar residues" evidence="11">
    <location>
        <begin position="1091"/>
        <end position="1108"/>
    </location>
</feature>
<dbReference type="GeneID" id="39589135"/>
<evidence type="ECO:0000259" key="13">
    <source>
        <dbReference type="SMART" id="SM01117"/>
    </source>
</evidence>
<feature type="transmembrane region" description="Helical" evidence="12">
    <location>
        <begin position="838"/>
        <end position="857"/>
    </location>
</feature>
<feature type="domain" description="Cytochrome b5 heme-binding" evidence="13">
    <location>
        <begin position="242"/>
        <end position="324"/>
    </location>
</feature>
<evidence type="ECO:0000256" key="11">
    <source>
        <dbReference type="SAM" id="MobiDB-lite"/>
    </source>
</evidence>
<dbReference type="AlphaFoldDB" id="A0A427Y5I6"/>
<dbReference type="SUPFAM" id="SSF53448">
    <property type="entry name" value="Nucleotide-diphospho-sugar transferases"/>
    <property type="match status" value="1"/>
</dbReference>
<feature type="compositionally biased region" description="Polar residues" evidence="11">
    <location>
        <begin position="11"/>
        <end position="26"/>
    </location>
</feature>
<evidence type="ECO:0000256" key="1">
    <source>
        <dbReference type="ARBA" id="ARBA00004651"/>
    </source>
</evidence>
<dbReference type="RefSeq" id="XP_028479130.1">
    <property type="nucleotide sequence ID" value="XM_028620158.1"/>
</dbReference>
<evidence type="ECO:0000256" key="9">
    <source>
        <dbReference type="ARBA" id="ARBA00023180"/>
    </source>
</evidence>
<accession>A0A427Y5I6</accession>
<dbReference type="GO" id="GO:0030428">
    <property type="term" value="C:cell septum"/>
    <property type="evidence" value="ECO:0007669"/>
    <property type="project" value="TreeGrafter"/>
</dbReference>
<dbReference type="InterPro" id="IPR001199">
    <property type="entry name" value="Cyt_B5-like_heme/steroid-bd"/>
</dbReference>
<dbReference type="GO" id="GO:0005886">
    <property type="term" value="C:plasma membrane"/>
    <property type="evidence" value="ECO:0007669"/>
    <property type="project" value="UniProtKB-SubCell"/>
</dbReference>
<dbReference type="EMBL" id="RSCE01000002">
    <property type="protein sequence ID" value="RSH86345.1"/>
    <property type="molecule type" value="Genomic_DNA"/>
</dbReference>
<dbReference type="PANTHER" id="PTHR22914:SF41">
    <property type="entry name" value="CHITIN SYNTHASE 7"/>
    <property type="match status" value="1"/>
</dbReference>
<keyword evidence="3" id="KW-1003">Cell membrane</keyword>
<dbReference type="Pfam" id="PF22997">
    <property type="entry name" value="CHS4"/>
    <property type="match status" value="1"/>
</dbReference>
<dbReference type="Proteomes" id="UP000279236">
    <property type="component" value="Unassembled WGS sequence"/>
</dbReference>
<feature type="transmembrane region" description="Helical" evidence="12">
    <location>
        <begin position="801"/>
        <end position="826"/>
    </location>
</feature>
<feature type="transmembrane region" description="Helical" evidence="12">
    <location>
        <begin position="335"/>
        <end position="362"/>
    </location>
</feature>
<feature type="region of interest" description="Disordered" evidence="11">
    <location>
        <begin position="1048"/>
        <end position="1182"/>
    </location>
</feature>
<evidence type="ECO:0000256" key="8">
    <source>
        <dbReference type="ARBA" id="ARBA00023136"/>
    </source>
</evidence>
<evidence type="ECO:0000313" key="14">
    <source>
        <dbReference type="EMBL" id="RSH86345.1"/>
    </source>
</evidence>
<feature type="compositionally biased region" description="Polar residues" evidence="11">
    <location>
        <begin position="1118"/>
        <end position="1137"/>
    </location>
</feature>
<feature type="compositionally biased region" description="Gly residues" evidence="11">
    <location>
        <begin position="1151"/>
        <end position="1167"/>
    </location>
</feature>
<dbReference type="STRING" id="105984.A0A427Y5I6"/>
<name>A0A427Y5I6_9TREE</name>
<proteinExistence type="predicted"/>
<dbReference type="Pfam" id="PF03142">
    <property type="entry name" value="Chitin_synth_2"/>
    <property type="match status" value="1"/>
</dbReference>
<keyword evidence="9" id="KW-0325">Glycoprotein</keyword>
<comment type="caution">
    <text evidence="14">The sequence shown here is derived from an EMBL/GenBank/DDBJ whole genome shotgun (WGS) entry which is preliminary data.</text>
</comment>
<keyword evidence="7 12" id="KW-1133">Transmembrane helix</keyword>
<evidence type="ECO:0000256" key="10">
    <source>
        <dbReference type="ARBA" id="ARBA00048014"/>
    </source>
</evidence>
<reference evidence="14 15" key="1">
    <citation type="submission" date="2018-11" db="EMBL/GenBank/DDBJ databases">
        <title>Genome sequence of Apiotrichum porosum DSM 27194.</title>
        <authorList>
            <person name="Aliyu H."/>
            <person name="Gorte O."/>
            <person name="Ochsenreither K."/>
        </authorList>
    </citation>
    <scope>NUCLEOTIDE SEQUENCE [LARGE SCALE GENOMIC DNA]</scope>
    <source>
        <strain evidence="14 15">DSM 27194</strain>
    </source>
</reference>
<evidence type="ECO:0000256" key="12">
    <source>
        <dbReference type="SAM" id="Phobius"/>
    </source>
</evidence>
<comment type="catalytic activity">
    <reaction evidence="10">
        <text>[(1-&gt;4)-N-acetyl-beta-D-glucosaminyl](n) + UDP-N-acetyl-alpha-D-glucosamine = [(1-&gt;4)-N-acetyl-beta-D-glucosaminyl](n+1) + UDP + H(+)</text>
        <dbReference type="Rhea" id="RHEA:16637"/>
        <dbReference type="Rhea" id="RHEA-COMP:9593"/>
        <dbReference type="Rhea" id="RHEA-COMP:9595"/>
        <dbReference type="ChEBI" id="CHEBI:15378"/>
        <dbReference type="ChEBI" id="CHEBI:17029"/>
        <dbReference type="ChEBI" id="CHEBI:57705"/>
        <dbReference type="ChEBI" id="CHEBI:58223"/>
        <dbReference type="EC" id="2.4.1.16"/>
    </reaction>
</comment>
<dbReference type="CDD" id="cd04190">
    <property type="entry name" value="Chitin_synth_C"/>
    <property type="match status" value="1"/>
</dbReference>
<keyword evidence="15" id="KW-1185">Reference proteome</keyword>
<evidence type="ECO:0000256" key="7">
    <source>
        <dbReference type="ARBA" id="ARBA00022989"/>
    </source>
</evidence>
<feature type="transmembrane region" description="Helical" evidence="12">
    <location>
        <begin position="864"/>
        <end position="888"/>
    </location>
</feature>
<feature type="region of interest" description="Disordered" evidence="11">
    <location>
        <begin position="1"/>
        <end position="61"/>
    </location>
</feature>
<keyword evidence="6 12" id="KW-0812">Transmembrane</keyword>
<comment type="subcellular location">
    <subcellularLocation>
        <location evidence="1">Cell membrane</location>
        <topology evidence="1">Multi-pass membrane protein</topology>
    </subcellularLocation>
</comment>
<organism evidence="14 15">
    <name type="scientific">Apiotrichum porosum</name>
    <dbReference type="NCBI Taxonomy" id="105984"/>
    <lineage>
        <taxon>Eukaryota</taxon>
        <taxon>Fungi</taxon>
        <taxon>Dikarya</taxon>
        <taxon>Basidiomycota</taxon>
        <taxon>Agaricomycotina</taxon>
        <taxon>Tremellomycetes</taxon>
        <taxon>Trichosporonales</taxon>
        <taxon>Trichosporonaceae</taxon>
        <taxon>Apiotrichum</taxon>
    </lineage>
</organism>
<sequence>MTRFDDVPLPYTSSAPLPNRQPTLRTGGTVKRSKTLTRPERHVAPAPLINPAGGATDEKTQGSGVDWWTITSWILTFYCPNAFLKAAGIKEAGSRQAWREKMALVTIACLMGAFVGFFTMGLQSALCPGGSTNANVQILGAHDATLSIGGYAFNITEAATTDLVDFFTLAKDMPGQDITTLFTRSKSEYPSCTSTKTYASMSYCSNNATTTATNTSTCALGTLSNTTLTTLKLTNTSMWEAYTWQQVAAMKNYIVIDGLVLNMNPYISANPNALSNDTVDSAIRNAISNQSSSGKDVTRQFYNTVELKEAIGCLTSRYLAGRIDKQTPGCFIASILLYASLIVILAVVLIRFFMALLFNWFIARTLVSKPNTAGKSGVSPSVMPEGANVSVNNQTGTAPWAQPSKIRKPNPNAPNGSVMGDVDASSPIMSLSRIGSELFTVCLITCYSEGEEGIRGTLDSIAGTTYPDKRKLIFIVCDGMITGAGEKASTPDICVGMLEADPRFGNPQPMGYLAVGSGAKKENRAMVYAGHYLTKNGHRTPTVIIVKCGMPAEANEAKPGNRGKRDSQLILMNFFSRVTYNDRMAPLDYDLFRKLHTLMGVTPDFFEVCLMVDADTVVYPDSLTYLVHAMARDNMLMGACGETRIANKRQSWVTAIQVYEYYISHHLTKAFESVFGGVTCLPGCFSMYRIKARKDTENDWVPVLVKPEIVREYSQSDVTTLHQKNLLLLGEDRFLSTILLRTFPNRRNIFLPQARCRTIAPDTFSVLLSQRRRWINSTVHNLMELVLVRDLCGTFCFSMQFVVFMDLVGTVVLPIAICLTLALIVNSILTPPNSFEEAIPLMLLGCVLGLPAFLIMITTRKMIYIAWMGVYLLALPIWNFVLPVYSFWHFDDFSWGETRKVEGEVVDKSGHGPDKEAVAFEGTTIPLRRWDDWERSRLRKLRREEKRRRQMERMHGRGFYGEGDELGVPDRGFARSEYDSDSGSIMSSEEDVWGADVGGYDENNPAYPPPPTALAPEMAHGHGHGHGGKTLGMDQMAAILDQGFEQPAAPGTVAWRPDRNAPSPLHRNQQSYVPSNGTASPVTPVGDYTPRSDQYARSSRSDTYSPRSEQYAALSPPSARNSNAGTLPGGQATTTAVESHPLTAGHARQRSGGGAVMGNGNGNGYGPLGPLAEDGADGYKRV</sequence>
<dbReference type="SMART" id="SM01117">
    <property type="entry name" value="Cyt-b5"/>
    <property type="match status" value="1"/>
</dbReference>
<dbReference type="PANTHER" id="PTHR22914">
    <property type="entry name" value="CHITIN SYNTHASE"/>
    <property type="match status" value="1"/>
</dbReference>
<evidence type="ECO:0000256" key="3">
    <source>
        <dbReference type="ARBA" id="ARBA00022475"/>
    </source>
</evidence>
<dbReference type="GO" id="GO:0004100">
    <property type="term" value="F:chitin synthase activity"/>
    <property type="evidence" value="ECO:0007669"/>
    <property type="project" value="UniProtKB-EC"/>
</dbReference>
<evidence type="ECO:0000256" key="4">
    <source>
        <dbReference type="ARBA" id="ARBA00022676"/>
    </source>
</evidence>
<evidence type="ECO:0000313" key="15">
    <source>
        <dbReference type="Proteomes" id="UP000279236"/>
    </source>
</evidence>
<gene>
    <name evidence="14" type="ORF">EHS24_004592</name>
</gene>
<protein>
    <recommendedName>
        <fullName evidence="2">chitin synthase</fullName>
        <ecNumber evidence="2">2.4.1.16</ecNumber>
    </recommendedName>
</protein>